<keyword evidence="1" id="KW-0472">Membrane</keyword>
<name>A0A0Q3HHP9_BRADI</name>
<keyword evidence="1" id="KW-1133">Transmembrane helix</keyword>
<evidence type="ECO:0000256" key="2">
    <source>
        <dbReference type="SAM" id="SignalP"/>
    </source>
</evidence>
<evidence type="ECO:0000313" key="5">
    <source>
        <dbReference type="Proteomes" id="UP000008810"/>
    </source>
</evidence>
<feature type="transmembrane region" description="Helical" evidence="1">
    <location>
        <begin position="103"/>
        <end position="124"/>
    </location>
</feature>
<protein>
    <recommendedName>
        <fullName evidence="6">Transmembrane protein</fullName>
    </recommendedName>
</protein>
<dbReference type="EnsemblPlants" id="KQK22077">
    <property type="protein sequence ID" value="KQK22077"/>
    <property type="gene ID" value="BRADI_1g65015v3"/>
</dbReference>
<reference evidence="4" key="3">
    <citation type="submission" date="2018-08" db="UniProtKB">
        <authorList>
            <consortium name="EnsemblPlants"/>
        </authorList>
    </citation>
    <scope>IDENTIFICATION</scope>
    <source>
        <strain evidence="4">cv. Bd21</strain>
    </source>
</reference>
<keyword evidence="1" id="KW-0812">Transmembrane</keyword>
<evidence type="ECO:0008006" key="6">
    <source>
        <dbReference type="Google" id="ProtNLM"/>
    </source>
</evidence>
<organism evidence="3">
    <name type="scientific">Brachypodium distachyon</name>
    <name type="common">Purple false brome</name>
    <name type="synonym">Trachynia distachya</name>
    <dbReference type="NCBI Taxonomy" id="15368"/>
    <lineage>
        <taxon>Eukaryota</taxon>
        <taxon>Viridiplantae</taxon>
        <taxon>Streptophyta</taxon>
        <taxon>Embryophyta</taxon>
        <taxon>Tracheophyta</taxon>
        <taxon>Spermatophyta</taxon>
        <taxon>Magnoliopsida</taxon>
        <taxon>Liliopsida</taxon>
        <taxon>Poales</taxon>
        <taxon>Poaceae</taxon>
        <taxon>BOP clade</taxon>
        <taxon>Pooideae</taxon>
        <taxon>Stipodae</taxon>
        <taxon>Brachypodieae</taxon>
        <taxon>Brachypodium</taxon>
    </lineage>
</organism>
<feature type="transmembrane region" description="Helical" evidence="1">
    <location>
        <begin position="130"/>
        <end position="148"/>
    </location>
</feature>
<dbReference type="AlphaFoldDB" id="A0A0Q3HHP9"/>
<proteinExistence type="predicted"/>
<reference evidence="3 4" key="1">
    <citation type="journal article" date="2010" name="Nature">
        <title>Genome sequencing and analysis of the model grass Brachypodium distachyon.</title>
        <authorList>
            <consortium name="International Brachypodium Initiative"/>
        </authorList>
    </citation>
    <scope>NUCLEOTIDE SEQUENCE [LARGE SCALE GENOMIC DNA]</scope>
    <source>
        <strain evidence="3 4">Bd21</strain>
    </source>
</reference>
<keyword evidence="2" id="KW-0732">Signal</keyword>
<feature type="chain" id="PRO_5036297536" description="Transmembrane protein" evidence="2">
    <location>
        <begin position="24"/>
        <end position="208"/>
    </location>
</feature>
<dbReference type="OrthoDB" id="665483at2759"/>
<dbReference type="InParanoid" id="A0A0Q3HHP9"/>
<keyword evidence="5" id="KW-1185">Reference proteome</keyword>
<dbReference type="Gramene" id="KQK22077">
    <property type="protein sequence ID" value="KQK22077"/>
    <property type="gene ID" value="BRADI_1g65015v3"/>
</dbReference>
<accession>A0A0Q3HHP9</accession>
<dbReference type="EMBL" id="CM000880">
    <property type="protein sequence ID" value="KQK22077.1"/>
    <property type="molecule type" value="Genomic_DNA"/>
</dbReference>
<dbReference type="Proteomes" id="UP000008810">
    <property type="component" value="Chromosome 1"/>
</dbReference>
<gene>
    <name evidence="3" type="ORF">BRADI_1g65015v3</name>
</gene>
<feature type="signal peptide" evidence="2">
    <location>
        <begin position="1"/>
        <end position="23"/>
    </location>
</feature>
<evidence type="ECO:0000313" key="3">
    <source>
        <dbReference type="EMBL" id="KQK22077.1"/>
    </source>
</evidence>
<feature type="transmembrane region" description="Helical" evidence="1">
    <location>
        <begin position="58"/>
        <end position="82"/>
    </location>
</feature>
<reference evidence="3" key="2">
    <citation type="submission" date="2017-06" db="EMBL/GenBank/DDBJ databases">
        <title>WGS assembly of Brachypodium distachyon.</title>
        <authorList>
            <consortium name="The International Brachypodium Initiative"/>
            <person name="Lucas S."/>
            <person name="Harmon-Smith M."/>
            <person name="Lail K."/>
            <person name="Tice H."/>
            <person name="Grimwood J."/>
            <person name="Bruce D."/>
            <person name="Barry K."/>
            <person name="Shu S."/>
            <person name="Lindquist E."/>
            <person name="Wang M."/>
            <person name="Pitluck S."/>
            <person name="Vogel J.P."/>
            <person name="Garvin D.F."/>
            <person name="Mockler T.C."/>
            <person name="Schmutz J."/>
            <person name="Rokhsar D."/>
            <person name="Bevan M.W."/>
        </authorList>
    </citation>
    <scope>NUCLEOTIDE SEQUENCE</scope>
    <source>
        <strain evidence="3">Bd21</strain>
    </source>
</reference>
<sequence length="208" mass="23848">MGVQLFAWFIFVLLASHIQYVHCPSFDSCRDHSSDLSEDPCGNSTVTVSTYLSPNDTILPWISFILSCFIFIVPLTETYDLYVEYHRPSFFLMCGMICEDTKIIGWIAVALGVLHYFRIASTAYYDSFNVILFSSSVLGCCNGFLWLYHPRLCISFEYKIGSYIIGCLRGLEAFLWLSRLIAPMLSKMERTTIAPPQPDKPKYKVHVW</sequence>
<evidence type="ECO:0000313" key="4">
    <source>
        <dbReference type="EnsemblPlants" id="KQK22077"/>
    </source>
</evidence>
<evidence type="ECO:0000256" key="1">
    <source>
        <dbReference type="SAM" id="Phobius"/>
    </source>
</evidence>